<proteinExistence type="predicted"/>
<evidence type="ECO:0000313" key="2">
    <source>
        <dbReference type="EMBL" id="QHS79252.1"/>
    </source>
</evidence>
<keyword evidence="1" id="KW-0472">Membrane</keyword>
<feature type="transmembrane region" description="Helical" evidence="1">
    <location>
        <begin position="39"/>
        <end position="57"/>
    </location>
</feature>
<name>A0A6C0AHQ3_9ZZZZ</name>
<reference evidence="2" key="1">
    <citation type="journal article" date="2020" name="Nature">
        <title>Giant virus diversity and host interactions through global metagenomics.</title>
        <authorList>
            <person name="Schulz F."/>
            <person name="Roux S."/>
            <person name="Paez-Espino D."/>
            <person name="Jungbluth S."/>
            <person name="Walsh D.A."/>
            <person name="Denef V.J."/>
            <person name="McMahon K.D."/>
            <person name="Konstantinidis K.T."/>
            <person name="Eloe-Fadrosh E.A."/>
            <person name="Kyrpides N.C."/>
            <person name="Woyke T."/>
        </authorList>
    </citation>
    <scope>NUCLEOTIDE SEQUENCE</scope>
    <source>
        <strain evidence="2">GVMAG-S-1035118-87</strain>
    </source>
</reference>
<dbReference type="AlphaFoldDB" id="A0A6C0AHQ3"/>
<keyword evidence="1" id="KW-0812">Transmembrane</keyword>
<accession>A0A6C0AHQ3</accession>
<evidence type="ECO:0000256" key="1">
    <source>
        <dbReference type="SAM" id="Phobius"/>
    </source>
</evidence>
<keyword evidence="1" id="KW-1133">Transmembrane helix</keyword>
<organism evidence="2">
    <name type="scientific">viral metagenome</name>
    <dbReference type="NCBI Taxonomy" id="1070528"/>
    <lineage>
        <taxon>unclassified sequences</taxon>
        <taxon>metagenomes</taxon>
        <taxon>organismal metagenomes</taxon>
    </lineage>
</organism>
<sequence length="58" mass="6266">MDSRIVSSLISAILFLILGSAPVYKAISDMGVKDKEMSLVVRSAMAGLLTYASLRMLM</sequence>
<dbReference type="EMBL" id="MN740627">
    <property type="protein sequence ID" value="QHS79252.1"/>
    <property type="molecule type" value="Genomic_DNA"/>
</dbReference>
<protein>
    <submittedName>
        <fullName evidence="2">Uncharacterized protein</fullName>
    </submittedName>
</protein>
<feature type="transmembrane region" description="Helical" evidence="1">
    <location>
        <begin position="6"/>
        <end position="27"/>
    </location>
</feature>